<evidence type="ECO:0000256" key="12">
    <source>
        <dbReference type="ARBA" id="ARBA00023170"/>
    </source>
</evidence>
<keyword evidence="3 14" id="KW-0813">Transport</keyword>
<comment type="similarity">
    <text evidence="2 14 15">Belongs to the TonB-dependent receptor family.</text>
</comment>
<evidence type="ECO:0000256" key="14">
    <source>
        <dbReference type="PROSITE-ProRule" id="PRU01360"/>
    </source>
</evidence>
<protein>
    <submittedName>
        <fullName evidence="18">TonB-dependent siderophore receptor</fullName>
    </submittedName>
</protein>
<keyword evidence="4 14" id="KW-1134">Transmembrane beta strand</keyword>
<evidence type="ECO:0000256" key="11">
    <source>
        <dbReference type="ARBA" id="ARBA00023136"/>
    </source>
</evidence>
<evidence type="ECO:0000256" key="9">
    <source>
        <dbReference type="ARBA" id="ARBA00023065"/>
    </source>
</evidence>
<evidence type="ECO:0000256" key="2">
    <source>
        <dbReference type="ARBA" id="ARBA00009810"/>
    </source>
</evidence>
<dbReference type="PROSITE" id="PS52016">
    <property type="entry name" value="TONB_DEPENDENT_REC_3"/>
    <property type="match status" value="1"/>
</dbReference>
<evidence type="ECO:0000256" key="10">
    <source>
        <dbReference type="ARBA" id="ARBA00023077"/>
    </source>
</evidence>
<dbReference type="GO" id="GO:0015344">
    <property type="term" value="F:siderophore uptake transmembrane transporter activity"/>
    <property type="evidence" value="ECO:0007669"/>
    <property type="project" value="TreeGrafter"/>
</dbReference>
<evidence type="ECO:0000256" key="5">
    <source>
        <dbReference type="ARBA" id="ARBA00022496"/>
    </source>
</evidence>
<evidence type="ECO:0000256" key="1">
    <source>
        <dbReference type="ARBA" id="ARBA00004571"/>
    </source>
</evidence>
<keyword evidence="7" id="KW-0732">Signal</keyword>
<keyword evidence="8" id="KW-0408">Iron</keyword>
<dbReference type="NCBIfam" id="TIGR01783">
    <property type="entry name" value="TonB-siderophor"/>
    <property type="match status" value="1"/>
</dbReference>
<dbReference type="InterPro" id="IPR039426">
    <property type="entry name" value="TonB-dep_rcpt-like"/>
</dbReference>
<dbReference type="AlphaFoldDB" id="A0A401U559"/>
<evidence type="ECO:0000256" key="6">
    <source>
        <dbReference type="ARBA" id="ARBA00022692"/>
    </source>
</evidence>
<dbReference type="InterPro" id="IPR010105">
    <property type="entry name" value="TonB_sidphr_rcpt"/>
</dbReference>
<evidence type="ECO:0000256" key="15">
    <source>
        <dbReference type="RuleBase" id="RU003357"/>
    </source>
</evidence>
<evidence type="ECO:0000256" key="3">
    <source>
        <dbReference type="ARBA" id="ARBA00022448"/>
    </source>
</evidence>
<dbReference type="SUPFAM" id="SSF56935">
    <property type="entry name" value="Porins"/>
    <property type="match status" value="1"/>
</dbReference>
<dbReference type="Gene3D" id="2.60.40.1120">
    <property type="entry name" value="Carboxypeptidase-like, regulatory domain"/>
    <property type="match status" value="1"/>
</dbReference>
<proteinExistence type="inferred from homology"/>
<keyword evidence="11 14" id="KW-0472">Membrane</keyword>
<evidence type="ECO:0000259" key="16">
    <source>
        <dbReference type="Pfam" id="PF00593"/>
    </source>
</evidence>
<keyword evidence="6 14" id="KW-0812">Transmembrane</keyword>
<keyword evidence="5" id="KW-0410">Iron transport</keyword>
<dbReference type="Gene3D" id="2.170.130.10">
    <property type="entry name" value="TonB-dependent receptor, plug domain"/>
    <property type="match status" value="1"/>
</dbReference>
<organism evidence="18 19">
    <name type="scientific">Chryseotalea sanaruensis</name>
    <dbReference type="NCBI Taxonomy" id="2482724"/>
    <lineage>
        <taxon>Bacteria</taxon>
        <taxon>Pseudomonadati</taxon>
        <taxon>Bacteroidota</taxon>
        <taxon>Cytophagia</taxon>
        <taxon>Cytophagales</taxon>
        <taxon>Chryseotaleaceae</taxon>
        <taxon>Chryseotalea</taxon>
    </lineage>
</organism>
<feature type="domain" description="TonB-dependent receptor-like beta-barrel" evidence="16">
    <location>
        <begin position="332"/>
        <end position="746"/>
    </location>
</feature>
<dbReference type="GO" id="GO:0030246">
    <property type="term" value="F:carbohydrate binding"/>
    <property type="evidence" value="ECO:0007669"/>
    <property type="project" value="InterPro"/>
</dbReference>
<evidence type="ECO:0000256" key="7">
    <source>
        <dbReference type="ARBA" id="ARBA00022729"/>
    </source>
</evidence>
<feature type="domain" description="TonB-dependent receptor plug" evidence="17">
    <location>
        <begin position="118"/>
        <end position="210"/>
    </location>
</feature>
<keyword evidence="12 18" id="KW-0675">Receptor</keyword>
<keyword evidence="10 15" id="KW-0798">TonB box</keyword>
<dbReference type="PANTHER" id="PTHR32552">
    <property type="entry name" value="FERRICHROME IRON RECEPTOR-RELATED"/>
    <property type="match status" value="1"/>
</dbReference>
<keyword evidence="19" id="KW-1185">Reference proteome</keyword>
<sequence>MAQNGSIKGNIKTADSKPAEFVNISVKGSAKGSVTDKEGNFLISNLKPGTYQLVASFVGASKQEQSIEVKANEVSLVNFTLDETATALSEITVTDARINKYYRNDNAIVAKQPLKDLENPQVYNSISKEILADQVVTNFNDALKNATGITRLWESTGRGGDGAEFFSLRGFAVQPSMVNGLPSVNNGGLDPINIETIDVIKGPSGTLFGSPLISYGGLINVTTKRPYESLGGELTYISGSNALNRFTADVNLPLSEQAFARINTAYHSENSFQDAGFKKSIFIAPSFKFKANEKLTFLINTEFMNAEAANPAMLFLSRYSALSFTSLDIFEKYYSRSFTSNDLSIKNPTVGLQAQALYKLSDAWTSQTVISRSSAKTDGYYHYLWDFSDGNTFGRYISKRNGETNTTDIQQNFIGNFSIGNIENKVLIGFDYFSSAIHNASTGWLLGGTVTLADGVDTGILTKAAVDNLVAGSSEGVSTAESEVISAYVSDVINITPALSVLASIRFDQFGGKTSYYATDDVKDQSAFSPKFGIVYQVLPEKLSVFGNYLNGFTNVGPTQIADIDGSNPRLVTFDPEQANQYEFGVKSNLLNGKLSATASYYNIAVKNRVMVDPNNQNNSIQGGEAQSTGFEVSLIANPIEGLNIIAGFSNNDSEIVKDNPGDGYIGLRPEEAGPAQLANFWLNYTFSNTAVKGLGFGLGGNYASDHKTLNRANTGTFVLPEYTVLNAALSYTGDKYGIILKVNNLTDKQYYSGWSTVTPQNLRNISLSLNYKF</sequence>
<evidence type="ECO:0000256" key="13">
    <source>
        <dbReference type="ARBA" id="ARBA00023237"/>
    </source>
</evidence>
<dbReference type="Gene3D" id="2.40.170.20">
    <property type="entry name" value="TonB-dependent receptor, beta-barrel domain"/>
    <property type="match status" value="1"/>
</dbReference>
<evidence type="ECO:0000256" key="8">
    <source>
        <dbReference type="ARBA" id="ARBA00023004"/>
    </source>
</evidence>
<dbReference type="GO" id="GO:0038023">
    <property type="term" value="F:signaling receptor activity"/>
    <property type="evidence" value="ECO:0007669"/>
    <property type="project" value="InterPro"/>
</dbReference>
<dbReference type="InterPro" id="IPR000531">
    <property type="entry name" value="Beta-barrel_TonB"/>
</dbReference>
<dbReference type="InterPro" id="IPR012910">
    <property type="entry name" value="Plug_dom"/>
</dbReference>
<name>A0A401U559_9BACT</name>
<dbReference type="PANTHER" id="PTHR32552:SF68">
    <property type="entry name" value="FERRICHROME OUTER MEMBRANE TRANSPORTER_PHAGE RECEPTOR"/>
    <property type="match status" value="1"/>
</dbReference>
<dbReference type="EMBL" id="BHXQ01000001">
    <property type="protein sequence ID" value="GCC49926.1"/>
    <property type="molecule type" value="Genomic_DNA"/>
</dbReference>
<dbReference type="SUPFAM" id="SSF49452">
    <property type="entry name" value="Starch-binding domain-like"/>
    <property type="match status" value="1"/>
</dbReference>
<dbReference type="Pfam" id="PF13715">
    <property type="entry name" value="CarbopepD_reg_2"/>
    <property type="match status" value="1"/>
</dbReference>
<keyword evidence="13 14" id="KW-0998">Cell outer membrane</keyword>
<comment type="caution">
    <text evidence="18">The sequence shown here is derived from an EMBL/GenBank/DDBJ whole genome shotgun (WGS) entry which is preliminary data.</text>
</comment>
<dbReference type="Pfam" id="PF07715">
    <property type="entry name" value="Plug"/>
    <property type="match status" value="1"/>
</dbReference>
<dbReference type="Proteomes" id="UP000288227">
    <property type="component" value="Unassembled WGS sequence"/>
</dbReference>
<dbReference type="InterPro" id="IPR036942">
    <property type="entry name" value="Beta-barrel_TonB_sf"/>
</dbReference>
<evidence type="ECO:0000256" key="4">
    <source>
        <dbReference type="ARBA" id="ARBA00022452"/>
    </source>
</evidence>
<dbReference type="InterPro" id="IPR013784">
    <property type="entry name" value="Carb-bd-like_fold"/>
</dbReference>
<accession>A0A401U559</accession>
<comment type="subcellular location">
    <subcellularLocation>
        <location evidence="1 14">Cell outer membrane</location>
        <topology evidence="1 14">Multi-pass membrane protein</topology>
    </subcellularLocation>
</comment>
<dbReference type="GO" id="GO:0015891">
    <property type="term" value="P:siderophore transport"/>
    <property type="evidence" value="ECO:0007669"/>
    <property type="project" value="InterPro"/>
</dbReference>
<dbReference type="Pfam" id="PF00593">
    <property type="entry name" value="TonB_dep_Rec_b-barrel"/>
    <property type="match status" value="1"/>
</dbReference>
<gene>
    <name evidence="18" type="ORF">SanaruYs_01410</name>
</gene>
<evidence type="ECO:0000313" key="19">
    <source>
        <dbReference type="Proteomes" id="UP000288227"/>
    </source>
</evidence>
<evidence type="ECO:0000259" key="17">
    <source>
        <dbReference type="Pfam" id="PF07715"/>
    </source>
</evidence>
<dbReference type="InterPro" id="IPR037066">
    <property type="entry name" value="Plug_dom_sf"/>
</dbReference>
<dbReference type="CDD" id="cd01347">
    <property type="entry name" value="ligand_gated_channel"/>
    <property type="match status" value="1"/>
</dbReference>
<keyword evidence="9" id="KW-0406">Ion transport</keyword>
<evidence type="ECO:0000313" key="18">
    <source>
        <dbReference type="EMBL" id="GCC49926.1"/>
    </source>
</evidence>
<dbReference type="GO" id="GO:0009279">
    <property type="term" value="C:cell outer membrane"/>
    <property type="evidence" value="ECO:0007669"/>
    <property type="project" value="UniProtKB-SubCell"/>
</dbReference>
<reference evidence="18 19" key="1">
    <citation type="submission" date="2018-11" db="EMBL/GenBank/DDBJ databases">
        <title>Chryseotalea sanarue gen. nov., sp., nov., a member of the family Cytophagaceae, isolated from a brackish lake in Hamamatsu Japan.</title>
        <authorList>
            <person name="Maejima Y."/>
            <person name="Iino T."/>
            <person name="Muraguchi Y."/>
            <person name="Fukuda K."/>
            <person name="Ohkuma M."/>
            <person name="Moriuchi R."/>
            <person name="Dohra H."/>
            <person name="Kimbara K."/>
            <person name="Shintani M."/>
        </authorList>
    </citation>
    <scope>NUCLEOTIDE SEQUENCE [LARGE SCALE GENOMIC DNA]</scope>
    <source>
        <strain evidence="18 19">Ys</strain>
    </source>
</reference>